<evidence type="ECO:0000256" key="5">
    <source>
        <dbReference type="ARBA" id="ARBA00022692"/>
    </source>
</evidence>
<feature type="domain" description="Glycosyltransferase RgtA/B/C/D-like" evidence="9">
    <location>
        <begin position="61"/>
        <end position="216"/>
    </location>
</feature>
<feature type="transmembrane region" description="Helical" evidence="8">
    <location>
        <begin position="290"/>
        <end position="310"/>
    </location>
</feature>
<evidence type="ECO:0000313" key="10">
    <source>
        <dbReference type="EMBL" id="PIS09177.1"/>
    </source>
</evidence>
<feature type="transmembrane region" description="Helical" evidence="8">
    <location>
        <begin position="80"/>
        <end position="98"/>
    </location>
</feature>
<dbReference type="AlphaFoldDB" id="A0A2H0W982"/>
<feature type="transmembrane region" description="Helical" evidence="8">
    <location>
        <begin position="133"/>
        <end position="149"/>
    </location>
</feature>
<evidence type="ECO:0000256" key="6">
    <source>
        <dbReference type="ARBA" id="ARBA00022989"/>
    </source>
</evidence>
<keyword evidence="6 8" id="KW-1133">Transmembrane helix</keyword>
<dbReference type="InterPro" id="IPR038731">
    <property type="entry name" value="RgtA/B/C-like"/>
</dbReference>
<keyword evidence="5 8" id="KW-0812">Transmembrane</keyword>
<protein>
    <recommendedName>
        <fullName evidence="9">Glycosyltransferase RgtA/B/C/D-like domain-containing protein</fullName>
    </recommendedName>
</protein>
<accession>A0A2H0W982</accession>
<feature type="transmembrane region" description="Helical" evidence="8">
    <location>
        <begin position="161"/>
        <end position="181"/>
    </location>
</feature>
<gene>
    <name evidence="10" type="ORF">COT75_02870</name>
</gene>
<feature type="transmembrane region" description="Helical" evidence="8">
    <location>
        <begin position="317"/>
        <end position="336"/>
    </location>
</feature>
<reference evidence="11" key="1">
    <citation type="submission" date="2017-09" db="EMBL/GenBank/DDBJ databases">
        <title>Depth-based differentiation of microbial function through sediment-hosted aquifers and enrichment of novel symbionts in the deep terrestrial subsurface.</title>
        <authorList>
            <person name="Probst A.J."/>
            <person name="Ladd B."/>
            <person name="Jarett J.K."/>
            <person name="Geller-Mcgrath D.E."/>
            <person name="Sieber C.M.K."/>
            <person name="Emerson J.B."/>
            <person name="Anantharaman K."/>
            <person name="Thomas B.C."/>
            <person name="Malmstrom R."/>
            <person name="Stieglmeier M."/>
            <person name="Klingl A."/>
            <person name="Woyke T."/>
            <person name="Ryan C.M."/>
            <person name="Banfield J.F."/>
        </authorList>
    </citation>
    <scope>NUCLEOTIDE SEQUENCE [LARGE SCALE GENOMIC DNA]</scope>
</reference>
<dbReference type="Proteomes" id="UP000230093">
    <property type="component" value="Unassembled WGS sequence"/>
</dbReference>
<keyword evidence="7 8" id="KW-0472">Membrane</keyword>
<dbReference type="GO" id="GO:0009103">
    <property type="term" value="P:lipopolysaccharide biosynthetic process"/>
    <property type="evidence" value="ECO:0007669"/>
    <property type="project" value="UniProtKB-ARBA"/>
</dbReference>
<feature type="transmembrane region" description="Helical" evidence="8">
    <location>
        <begin position="342"/>
        <end position="361"/>
    </location>
</feature>
<evidence type="ECO:0000256" key="1">
    <source>
        <dbReference type="ARBA" id="ARBA00004651"/>
    </source>
</evidence>
<feature type="transmembrane region" description="Helical" evidence="8">
    <location>
        <begin position="201"/>
        <end position="220"/>
    </location>
</feature>
<evidence type="ECO:0000256" key="2">
    <source>
        <dbReference type="ARBA" id="ARBA00022475"/>
    </source>
</evidence>
<organism evidence="10 11">
    <name type="scientific">Candidatus Beckwithbacteria bacterium CG10_big_fil_rev_8_21_14_0_10_34_10</name>
    <dbReference type="NCBI Taxonomy" id="1974495"/>
    <lineage>
        <taxon>Bacteria</taxon>
        <taxon>Candidatus Beckwithiibacteriota</taxon>
    </lineage>
</organism>
<feature type="transmembrane region" description="Helical" evidence="8">
    <location>
        <begin position="266"/>
        <end position="284"/>
    </location>
</feature>
<dbReference type="Pfam" id="PF13231">
    <property type="entry name" value="PMT_2"/>
    <property type="match status" value="1"/>
</dbReference>
<keyword evidence="3" id="KW-0328">Glycosyltransferase</keyword>
<evidence type="ECO:0000256" key="8">
    <source>
        <dbReference type="SAM" id="Phobius"/>
    </source>
</evidence>
<proteinExistence type="predicted"/>
<dbReference type="EMBL" id="PEZT01000016">
    <property type="protein sequence ID" value="PIS09177.1"/>
    <property type="molecule type" value="Genomic_DNA"/>
</dbReference>
<dbReference type="PANTHER" id="PTHR33908:SF11">
    <property type="entry name" value="MEMBRANE PROTEIN"/>
    <property type="match status" value="1"/>
</dbReference>
<sequence length="471" mass="55932">MLRLFKNKKISIFLIFLFVLLLRFVSISQSLWLDEAFSFEVATKYPLKELLFNFLPKDFYPPLYYLILHFWLKIFPATEFFLRLPSIIFSILSCFYAYKLFKLYYHDKKGAVFSLLLLGTSPLYLYYSQEARTYVLTSLLVILSIYYFAKLVKKRSFSNAFLYILTTLFMIYSHYLSFFLLPAQWFYFLTLKLKKKDLVNFFLVNFILLILYLPWLPILLKQLKIGNKVAGESSVWSQTLGNLSFKNIGLLPVKFIMGRVSFDNKVLYGFIAFISFLFFGYLILKAYEKGLSLFFFWLIVPIVLGIIVSIKLPILSYFRFLFCLPALYLLLARGITRTRQPRVFLGMALFINLFFCFKYLFNPINHREDWKQAVTQLHQENILKEPVLIFQNVTAPFEYYDKGESSKVYIFQKEAVVNFDSVWLIPYAQPIFDPQDETRLFLKNNGFIRVFERHFNGVTLEKWEKMLAFKV</sequence>
<keyword evidence="2" id="KW-1003">Cell membrane</keyword>
<evidence type="ECO:0000256" key="7">
    <source>
        <dbReference type="ARBA" id="ARBA00023136"/>
    </source>
</evidence>
<dbReference type="GO" id="GO:0005886">
    <property type="term" value="C:plasma membrane"/>
    <property type="evidence" value="ECO:0007669"/>
    <property type="project" value="UniProtKB-SubCell"/>
</dbReference>
<comment type="caution">
    <text evidence="10">The sequence shown here is derived from an EMBL/GenBank/DDBJ whole genome shotgun (WGS) entry which is preliminary data.</text>
</comment>
<dbReference type="PANTHER" id="PTHR33908">
    <property type="entry name" value="MANNOSYLTRANSFERASE YKCB-RELATED"/>
    <property type="match status" value="1"/>
</dbReference>
<evidence type="ECO:0000256" key="3">
    <source>
        <dbReference type="ARBA" id="ARBA00022676"/>
    </source>
</evidence>
<dbReference type="InterPro" id="IPR050297">
    <property type="entry name" value="LipidA_mod_glycosyltrf_83"/>
</dbReference>
<evidence type="ECO:0000259" key="9">
    <source>
        <dbReference type="Pfam" id="PF13231"/>
    </source>
</evidence>
<keyword evidence="4" id="KW-0808">Transferase</keyword>
<evidence type="ECO:0000313" key="11">
    <source>
        <dbReference type="Proteomes" id="UP000230093"/>
    </source>
</evidence>
<evidence type="ECO:0000256" key="4">
    <source>
        <dbReference type="ARBA" id="ARBA00022679"/>
    </source>
</evidence>
<comment type="subcellular location">
    <subcellularLocation>
        <location evidence="1">Cell membrane</location>
        <topology evidence="1">Multi-pass membrane protein</topology>
    </subcellularLocation>
</comment>
<feature type="transmembrane region" description="Helical" evidence="8">
    <location>
        <begin position="110"/>
        <end position="127"/>
    </location>
</feature>
<dbReference type="GO" id="GO:0016763">
    <property type="term" value="F:pentosyltransferase activity"/>
    <property type="evidence" value="ECO:0007669"/>
    <property type="project" value="TreeGrafter"/>
</dbReference>
<name>A0A2H0W982_9BACT</name>